<reference evidence="2" key="1">
    <citation type="submission" date="2018-11" db="EMBL/GenBank/DDBJ databases">
        <authorList>
            <consortium name="Pathogen Informatics"/>
        </authorList>
    </citation>
    <scope>NUCLEOTIDE SEQUENCE</scope>
</reference>
<dbReference type="EMBL" id="CAAALY010091854">
    <property type="protein sequence ID" value="VEL28033.1"/>
    <property type="molecule type" value="Genomic_DNA"/>
</dbReference>
<gene>
    <name evidence="2" type="ORF">PXEA_LOCUS21473</name>
</gene>
<protein>
    <submittedName>
        <fullName evidence="2">Uncharacterized protein</fullName>
    </submittedName>
</protein>
<evidence type="ECO:0000313" key="2">
    <source>
        <dbReference type="EMBL" id="VEL28033.1"/>
    </source>
</evidence>
<feature type="region of interest" description="Disordered" evidence="1">
    <location>
        <begin position="1"/>
        <end position="107"/>
    </location>
</feature>
<dbReference type="AlphaFoldDB" id="A0A448X4R3"/>
<sequence>MRIADSPAQPEIAPPVAPVSSPPEQPTPTPTPTSTSTPTPTPTSTPRPTTSRCPPGRTGRTDWPAVLSGSVRYRPIEPHVHAPTASSHLLTRRSATRSLPSVDRTAA</sequence>
<accession>A0A448X4R3</accession>
<feature type="compositionally biased region" description="Pro residues" evidence="1">
    <location>
        <begin position="12"/>
        <end position="31"/>
    </location>
</feature>
<proteinExistence type="predicted"/>
<evidence type="ECO:0000313" key="3">
    <source>
        <dbReference type="Proteomes" id="UP000784294"/>
    </source>
</evidence>
<keyword evidence="3" id="KW-1185">Reference proteome</keyword>
<comment type="caution">
    <text evidence="2">The sequence shown here is derived from an EMBL/GenBank/DDBJ whole genome shotgun (WGS) entry which is preliminary data.</text>
</comment>
<feature type="compositionally biased region" description="Low complexity" evidence="1">
    <location>
        <begin position="46"/>
        <end position="58"/>
    </location>
</feature>
<organism evidence="2 3">
    <name type="scientific">Protopolystoma xenopodis</name>
    <dbReference type="NCBI Taxonomy" id="117903"/>
    <lineage>
        <taxon>Eukaryota</taxon>
        <taxon>Metazoa</taxon>
        <taxon>Spiralia</taxon>
        <taxon>Lophotrochozoa</taxon>
        <taxon>Platyhelminthes</taxon>
        <taxon>Monogenea</taxon>
        <taxon>Polyopisthocotylea</taxon>
        <taxon>Polystomatidea</taxon>
        <taxon>Polystomatidae</taxon>
        <taxon>Protopolystoma</taxon>
    </lineage>
</organism>
<dbReference type="Proteomes" id="UP000784294">
    <property type="component" value="Unassembled WGS sequence"/>
</dbReference>
<name>A0A448X4R3_9PLAT</name>
<evidence type="ECO:0000256" key="1">
    <source>
        <dbReference type="SAM" id="MobiDB-lite"/>
    </source>
</evidence>